<dbReference type="InterPro" id="IPR011990">
    <property type="entry name" value="TPR-like_helical_dom_sf"/>
</dbReference>
<dbReference type="EMBL" id="CAMXCT020001018">
    <property type="protein sequence ID" value="CAL1139154.1"/>
    <property type="molecule type" value="Genomic_DNA"/>
</dbReference>
<evidence type="ECO:0000313" key="5">
    <source>
        <dbReference type="Proteomes" id="UP001152797"/>
    </source>
</evidence>
<evidence type="ECO:0000256" key="1">
    <source>
        <dbReference type="ARBA" id="ARBA00022737"/>
    </source>
</evidence>
<dbReference type="AlphaFoldDB" id="A0A9P1C626"/>
<dbReference type="PANTHER" id="PTHR47447">
    <property type="entry name" value="OS03G0856100 PROTEIN"/>
    <property type="match status" value="1"/>
</dbReference>
<gene>
    <name evidence="3" type="ORF">C1SCF055_LOCUS13194</name>
</gene>
<dbReference type="PROSITE" id="PS51375">
    <property type="entry name" value="PPR"/>
    <property type="match status" value="2"/>
</dbReference>
<dbReference type="InterPro" id="IPR002885">
    <property type="entry name" value="PPR_rpt"/>
</dbReference>
<sequence>MWRLLNLIHGPKLLGLGYPCPQGPFAEWAQALGLLNAAMASAAADVALCNAVCTTCEAGQEWRQAVEVLRKMQEIALQPDLITFSAIISACEADGEWAFALQTLQDMQRRKLTPNVITYNATIAACGAGGIWLHAVRLLKAMADTLCPPDVVSYNSVLASGLGWQMSLQLLQEMRIRKLVADALSYNSLMEAMDRAWQWRAAVILLTEMQDLPTSPDAISISAAFSVCEKSGAKHQAWLLEEAAKVAGSFLVKKDAAAAVHHGCSWGKATMAESWRKWFLKQACSM</sequence>
<dbReference type="Pfam" id="PF13812">
    <property type="entry name" value="PPR_3"/>
    <property type="match status" value="1"/>
</dbReference>
<dbReference type="Gene3D" id="1.25.40.10">
    <property type="entry name" value="Tetratricopeptide repeat domain"/>
    <property type="match status" value="2"/>
</dbReference>
<dbReference type="Proteomes" id="UP001152797">
    <property type="component" value="Unassembled WGS sequence"/>
</dbReference>
<organism evidence="3">
    <name type="scientific">Cladocopium goreaui</name>
    <dbReference type="NCBI Taxonomy" id="2562237"/>
    <lineage>
        <taxon>Eukaryota</taxon>
        <taxon>Sar</taxon>
        <taxon>Alveolata</taxon>
        <taxon>Dinophyceae</taxon>
        <taxon>Suessiales</taxon>
        <taxon>Symbiodiniaceae</taxon>
        <taxon>Cladocopium</taxon>
    </lineage>
</organism>
<accession>A0A9P1C626</accession>
<name>A0A9P1C626_9DINO</name>
<feature type="repeat" description="PPR" evidence="2">
    <location>
        <begin position="80"/>
        <end position="114"/>
    </location>
</feature>
<dbReference type="NCBIfam" id="TIGR00756">
    <property type="entry name" value="PPR"/>
    <property type="match status" value="1"/>
</dbReference>
<dbReference type="EMBL" id="CAMXCT030001018">
    <property type="protein sequence ID" value="CAL4773091.1"/>
    <property type="molecule type" value="Genomic_DNA"/>
</dbReference>
<reference evidence="4 5" key="2">
    <citation type="submission" date="2024-05" db="EMBL/GenBank/DDBJ databases">
        <authorList>
            <person name="Chen Y."/>
            <person name="Shah S."/>
            <person name="Dougan E. K."/>
            <person name="Thang M."/>
            <person name="Chan C."/>
        </authorList>
    </citation>
    <scope>NUCLEOTIDE SEQUENCE [LARGE SCALE GENOMIC DNA]</scope>
</reference>
<keyword evidence="1" id="KW-0677">Repeat</keyword>
<comment type="caution">
    <text evidence="3">The sequence shown here is derived from an EMBL/GenBank/DDBJ whole genome shotgun (WGS) entry which is preliminary data.</text>
</comment>
<dbReference type="PANTHER" id="PTHR47447:SF17">
    <property type="entry name" value="OS12G0638900 PROTEIN"/>
    <property type="match status" value="1"/>
</dbReference>
<evidence type="ECO:0000313" key="3">
    <source>
        <dbReference type="EMBL" id="CAI3985779.1"/>
    </source>
</evidence>
<evidence type="ECO:0000313" key="4">
    <source>
        <dbReference type="EMBL" id="CAL4773091.1"/>
    </source>
</evidence>
<dbReference type="OrthoDB" id="438506at2759"/>
<reference evidence="3" key="1">
    <citation type="submission" date="2022-10" db="EMBL/GenBank/DDBJ databases">
        <authorList>
            <person name="Chen Y."/>
            <person name="Dougan E. K."/>
            <person name="Chan C."/>
            <person name="Rhodes N."/>
            <person name="Thang M."/>
        </authorList>
    </citation>
    <scope>NUCLEOTIDE SEQUENCE</scope>
</reference>
<proteinExistence type="predicted"/>
<protein>
    <submittedName>
        <fullName evidence="4">Pentatricopeptide repeat-containing protein GUN1, chloroplastic (Pentatricopeptide repeat-containing protein At2g31400) (Protein GENOMES UNCOUPLED 1)</fullName>
    </submittedName>
</protein>
<evidence type="ECO:0000256" key="2">
    <source>
        <dbReference type="PROSITE-ProRule" id="PRU00708"/>
    </source>
</evidence>
<feature type="repeat" description="PPR" evidence="2">
    <location>
        <begin position="115"/>
        <end position="149"/>
    </location>
</feature>
<dbReference type="EMBL" id="CAMXCT010001018">
    <property type="protein sequence ID" value="CAI3985779.1"/>
    <property type="molecule type" value="Genomic_DNA"/>
</dbReference>
<keyword evidence="5" id="KW-1185">Reference proteome</keyword>